<dbReference type="Gene3D" id="3.50.50.60">
    <property type="entry name" value="FAD/NAD(P)-binding domain"/>
    <property type="match status" value="2"/>
</dbReference>
<evidence type="ECO:0000256" key="5">
    <source>
        <dbReference type="ARBA" id="ARBA00023027"/>
    </source>
</evidence>
<keyword evidence="3" id="KW-0274">FAD</keyword>
<keyword evidence="4" id="KW-0521">NADP</keyword>
<dbReference type="OrthoDB" id="9814556at2"/>
<sequence length="550" mass="62160">MTDAIHSQPKKSALTPSTIRIGKRYRANRLNGDYDAIIIGSGIGGLTAAASLASFGYKVVVFEQHYTAGGFTHSYCRNGYEWDVGVHYIGDVGVKTTLARRLFDFISNNQLQWQAMDSTYDRIYLGEDSFDLVAGRNNFRENLIKRFPEEKDAIDEYLFRLGRVADAMQHFTLERMLPNVVAKASRLVRERTMPDYFNRPTRQVLEELTSNQTLIAFLTGQWGDNGMPPAQSSFLIHALIAKHYLYGGYYPVGGASRMAETIIPQIQKTGGEVFTYAAVEQILIEQGKAVGVRMKDGTDVHAPIVISNAGVFNTFNRLLPSALVDKTPYAHRLQTVKPSMASLCLYIGLQDTSDNLQLPKTNLWIYPSERYEQDIDRFLADPKQDIPLVYISFPSAKDPTFNERYPNRATIEIVAPCPWEWVEQWADKPWGKRGADYDALKEQFSQRLLEKLYQKLPHLRGKIDYYELSTPLSTQFFCWYEKGEIYGLDHDPQRFEQNWLKPKTDIDGLYLTGQDVMTCGVVGAMIGGLMTAVTIGGLKALPLAKKIFVG</sequence>
<proteinExistence type="predicted"/>
<keyword evidence="2" id="KW-0732">Signal</keyword>
<dbReference type="InterPro" id="IPR036188">
    <property type="entry name" value="FAD/NAD-bd_sf"/>
</dbReference>
<gene>
    <name evidence="6" type="ORF">C8N29_101257</name>
</gene>
<evidence type="ECO:0000313" key="6">
    <source>
        <dbReference type="EMBL" id="PTQ91185.1"/>
    </source>
</evidence>
<name>A0A2T5J3K0_9GAMM</name>
<evidence type="ECO:0000313" key="7">
    <source>
        <dbReference type="Proteomes" id="UP000244223"/>
    </source>
</evidence>
<evidence type="ECO:0000256" key="2">
    <source>
        <dbReference type="ARBA" id="ARBA00022729"/>
    </source>
</evidence>
<protein>
    <submittedName>
        <fullName evidence="6">Phytoene dehydrogenase-like protein</fullName>
    </submittedName>
</protein>
<evidence type="ECO:0000256" key="4">
    <source>
        <dbReference type="ARBA" id="ARBA00022857"/>
    </source>
</evidence>
<dbReference type="SUPFAM" id="SSF51905">
    <property type="entry name" value="FAD/NAD(P)-binding domain"/>
    <property type="match status" value="1"/>
</dbReference>
<dbReference type="PANTHER" id="PTHR46091:SF3">
    <property type="entry name" value="AMINE OXIDASE DOMAIN-CONTAINING PROTEIN"/>
    <property type="match status" value="1"/>
</dbReference>
<dbReference type="RefSeq" id="WP_107864207.1">
    <property type="nucleotide sequence ID" value="NZ_QAON01000001.1"/>
</dbReference>
<comment type="caution">
    <text evidence="6">The sequence shown here is derived from an EMBL/GenBank/DDBJ whole genome shotgun (WGS) entry which is preliminary data.</text>
</comment>
<reference evidence="6 7" key="1">
    <citation type="submission" date="2018-04" db="EMBL/GenBank/DDBJ databases">
        <title>Genomic Encyclopedia of Archaeal and Bacterial Type Strains, Phase II (KMG-II): from individual species to whole genera.</title>
        <authorList>
            <person name="Goeker M."/>
        </authorList>
    </citation>
    <scope>NUCLEOTIDE SEQUENCE [LARGE SCALE GENOMIC DNA]</scope>
    <source>
        <strain evidence="6 7">DSM 5822</strain>
    </source>
</reference>
<accession>A0A2T5J3K0</accession>
<dbReference type="InterPro" id="IPR052206">
    <property type="entry name" value="Retinol_saturase"/>
</dbReference>
<keyword evidence="5" id="KW-0520">NAD</keyword>
<dbReference type="Proteomes" id="UP000244223">
    <property type="component" value="Unassembled WGS sequence"/>
</dbReference>
<dbReference type="PANTHER" id="PTHR46091">
    <property type="entry name" value="BLR7054 PROTEIN"/>
    <property type="match status" value="1"/>
</dbReference>
<dbReference type="Pfam" id="PF13450">
    <property type="entry name" value="NAD_binding_8"/>
    <property type="match status" value="1"/>
</dbReference>
<dbReference type="EMBL" id="QAON01000001">
    <property type="protein sequence ID" value="PTQ91185.1"/>
    <property type="molecule type" value="Genomic_DNA"/>
</dbReference>
<dbReference type="AlphaFoldDB" id="A0A2T5J3K0"/>
<keyword evidence="7" id="KW-1185">Reference proteome</keyword>
<evidence type="ECO:0000256" key="1">
    <source>
        <dbReference type="ARBA" id="ARBA00022630"/>
    </source>
</evidence>
<organism evidence="6 7">
    <name type="scientific">Agitococcus lubricus</name>
    <dbReference type="NCBI Taxonomy" id="1077255"/>
    <lineage>
        <taxon>Bacteria</taxon>
        <taxon>Pseudomonadati</taxon>
        <taxon>Pseudomonadota</taxon>
        <taxon>Gammaproteobacteria</taxon>
        <taxon>Moraxellales</taxon>
        <taxon>Moraxellaceae</taxon>
        <taxon>Agitococcus</taxon>
    </lineage>
</organism>
<evidence type="ECO:0000256" key="3">
    <source>
        <dbReference type="ARBA" id="ARBA00022827"/>
    </source>
</evidence>
<keyword evidence="1" id="KW-0285">Flavoprotein</keyword>